<proteinExistence type="predicted"/>
<accession>A0ACB9MRG9</accession>
<organism evidence="1 2">
    <name type="scientific">Melastoma candidum</name>
    <dbReference type="NCBI Taxonomy" id="119954"/>
    <lineage>
        <taxon>Eukaryota</taxon>
        <taxon>Viridiplantae</taxon>
        <taxon>Streptophyta</taxon>
        <taxon>Embryophyta</taxon>
        <taxon>Tracheophyta</taxon>
        <taxon>Spermatophyta</taxon>
        <taxon>Magnoliopsida</taxon>
        <taxon>eudicotyledons</taxon>
        <taxon>Gunneridae</taxon>
        <taxon>Pentapetalae</taxon>
        <taxon>rosids</taxon>
        <taxon>malvids</taxon>
        <taxon>Myrtales</taxon>
        <taxon>Melastomataceae</taxon>
        <taxon>Melastomatoideae</taxon>
        <taxon>Melastomateae</taxon>
        <taxon>Melastoma</taxon>
    </lineage>
</organism>
<sequence length="348" mass="39142">MARRFASPSLCPFPSSSSPDLFDSKSSVTVPQEDYGGLLQLQQHHDADYQLIRSIFGSRLGPTLAPQAEVLSIQRNGFSGSGATARFHAFGVFEQAVRGKHCGDVRGIVRHGWYAATSKEEADMVFEHGFGWSGRLNNDGLFGVGLYFAPVEHPLESVKCAPADEDGLRYLLLCRIIVGKPELVNHGSNQWHPSCEQYDSGVDNLVSPKKYIVWSTHLNTHVLPEYLVTFRAPQCLRGFLNEPATPRRQTSPWMPFPVLIAELSKILPADTMQLISKHHRDYRERKVSRNEFIQKVRNLAGDRLLISVIKSFRDKQPTNEYGGTMLQEHPDGMGDLQQWVVYSFNSDE</sequence>
<evidence type="ECO:0000313" key="1">
    <source>
        <dbReference type="EMBL" id="KAI4326738.1"/>
    </source>
</evidence>
<gene>
    <name evidence="1" type="ORF">MLD38_032017</name>
</gene>
<evidence type="ECO:0000313" key="2">
    <source>
        <dbReference type="Proteomes" id="UP001057402"/>
    </source>
</evidence>
<dbReference type="Proteomes" id="UP001057402">
    <property type="component" value="Chromosome 9"/>
</dbReference>
<comment type="caution">
    <text evidence="1">The sequence shown here is derived from an EMBL/GenBank/DDBJ whole genome shotgun (WGS) entry which is preliminary data.</text>
</comment>
<keyword evidence="2" id="KW-1185">Reference proteome</keyword>
<reference evidence="2" key="1">
    <citation type="journal article" date="2023" name="Front. Plant Sci.">
        <title>Chromosomal-level genome assembly of Melastoma candidum provides insights into trichome evolution.</title>
        <authorList>
            <person name="Zhong Y."/>
            <person name="Wu W."/>
            <person name="Sun C."/>
            <person name="Zou P."/>
            <person name="Liu Y."/>
            <person name="Dai S."/>
            <person name="Zhou R."/>
        </authorList>
    </citation>
    <scope>NUCLEOTIDE SEQUENCE [LARGE SCALE GENOMIC DNA]</scope>
</reference>
<name>A0ACB9MRG9_9MYRT</name>
<dbReference type="EMBL" id="CM042888">
    <property type="protein sequence ID" value="KAI4326738.1"/>
    <property type="molecule type" value="Genomic_DNA"/>
</dbReference>
<protein>
    <submittedName>
        <fullName evidence="1">Uncharacterized protein</fullName>
    </submittedName>
</protein>